<evidence type="ECO:0000313" key="1">
    <source>
        <dbReference type="EMBL" id="GAT52079.1"/>
    </source>
</evidence>
<evidence type="ECO:0000313" key="2">
    <source>
        <dbReference type="Proteomes" id="UP000815677"/>
    </source>
</evidence>
<dbReference type="InterPro" id="IPR014729">
    <property type="entry name" value="Rossmann-like_a/b/a_fold"/>
</dbReference>
<proteinExistence type="predicted"/>
<dbReference type="PANTHER" id="PTHR31285:SF0">
    <property type="entry name" value="NICOTINAMIDE MONONUCLEOTIDE ADENYLYLTRANSFERASE"/>
    <property type="match status" value="1"/>
</dbReference>
<dbReference type="EMBL" id="DF847559">
    <property type="protein sequence ID" value="GAT52079.1"/>
    <property type="molecule type" value="Genomic_DNA"/>
</dbReference>
<gene>
    <name evidence="1" type="ORF">MCHLO_09166</name>
</gene>
<dbReference type="PANTHER" id="PTHR31285">
    <property type="entry name" value="NICOTINAMIDE MONONUCLEOTIDE ADENYLYLTRANSFERASE"/>
    <property type="match status" value="1"/>
</dbReference>
<sequence length="294" mass="33533">MTISRTVAAELLRNVQRGLSPIELVYVPNERWPLPRVLSPNRLNDGLSISILDSSFNPPTKAHLALANMPRRHVRGLAYDAKLFLLSVRNADKTLKPTDPSYIQRLEMMTLLAHDTVKPEHRHPVAVAIIDEPTFVGKAAKLRVFLEERAKNLGVQRPELNFLMGFDTLERLFAPRYYGNSPDDPEAETKMHTALDKFFSPEQDNARVVYARRGTSPNEEAILALAEKYVQQNRVELVEFKDVKVKKKTKVFAKDLEAISSTQVREAIRTGKSFVNWVTASIYAYIKREQIYTE</sequence>
<dbReference type="SUPFAM" id="SSF52374">
    <property type="entry name" value="Nucleotidylyl transferase"/>
    <property type="match status" value="1"/>
</dbReference>
<protein>
    <recommendedName>
        <fullName evidence="3">Nicotinamide-nucleotide adenylyltransferase</fullName>
    </recommendedName>
</protein>
<dbReference type="Gene3D" id="3.40.50.620">
    <property type="entry name" value="HUPs"/>
    <property type="match status" value="1"/>
</dbReference>
<accession>A0ABQ0LLW4</accession>
<reference evidence="1" key="1">
    <citation type="submission" date="2014-09" db="EMBL/GenBank/DDBJ databases">
        <title>Genome sequence of the luminous mushroom Mycena chlorophos for searching fungal bioluminescence genes.</title>
        <authorList>
            <person name="Tanaka Y."/>
            <person name="Kasuga D."/>
            <person name="Oba Y."/>
            <person name="Hase S."/>
            <person name="Sato K."/>
            <person name="Oba Y."/>
            <person name="Sakakibara Y."/>
        </authorList>
    </citation>
    <scope>NUCLEOTIDE SEQUENCE</scope>
</reference>
<organism evidence="1 2">
    <name type="scientific">Mycena chlorophos</name>
    <name type="common">Agaric fungus</name>
    <name type="synonym">Agaricus chlorophos</name>
    <dbReference type="NCBI Taxonomy" id="658473"/>
    <lineage>
        <taxon>Eukaryota</taxon>
        <taxon>Fungi</taxon>
        <taxon>Dikarya</taxon>
        <taxon>Basidiomycota</taxon>
        <taxon>Agaricomycotina</taxon>
        <taxon>Agaricomycetes</taxon>
        <taxon>Agaricomycetidae</taxon>
        <taxon>Agaricales</taxon>
        <taxon>Marasmiineae</taxon>
        <taxon>Mycenaceae</taxon>
        <taxon>Mycena</taxon>
    </lineage>
</organism>
<keyword evidence="2" id="KW-1185">Reference proteome</keyword>
<dbReference type="Proteomes" id="UP000815677">
    <property type="component" value="Unassembled WGS sequence"/>
</dbReference>
<evidence type="ECO:0008006" key="3">
    <source>
        <dbReference type="Google" id="ProtNLM"/>
    </source>
</evidence>
<name>A0ABQ0LLW4_MYCCL</name>